<keyword evidence="1" id="KW-0812">Transmembrane</keyword>
<evidence type="ECO:0000313" key="2">
    <source>
        <dbReference type="EMBL" id="KAK8503147.1"/>
    </source>
</evidence>
<keyword evidence="3" id="KW-1185">Reference proteome</keyword>
<feature type="transmembrane region" description="Helical" evidence="1">
    <location>
        <begin position="70"/>
        <end position="93"/>
    </location>
</feature>
<organism evidence="2 3">
    <name type="scientific">Hibiscus sabdariffa</name>
    <name type="common">roselle</name>
    <dbReference type="NCBI Taxonomy" id="183260"/>
    <lineage>
        <taxon>Eukaryota</taxon>
        <taxon>Viridiplantae</taxon>
        <taxon>Streptophyta</taxon>
        <taxon>Embryophyta</taxon>
        <taxon>Tracheophyta</taxon>
        <taxon>Spermatophyta</taxon>
        <taxon>Magnoliopsida</taxon>
        <taxon>eudicotyledons</taxon>
        <taxon>Gunneridae</taxon>
        <taxon>Pentapetalae</taxon>
        <taxon>rosids</taxon>
        <taxon>malvids</taxon>
        <taxon>Malvales</taxon>
        <taxon>Malvaceae</taxon>
        <taxon>Malvoideae</taxon>
        <taxon>Hibiscus</taxon>
    </lineage>
</organism>
<sequence length="139" mass="16235">MINNNKRAFEFYRREKQKLNETQSQKSEDQWLLRERTNNQRLYSIFLSAVSARELEIRDQPRRERGSVEAGVHSGMAIMGQCFIAVCCCILYWKTSGVGNADLERDRHKHCGWRRPLLGSANVFPFNNLLDRVVKLFGI</sequence>
<keyword evidence="1" id="KW-0472">Membrane</keyword>
<proteinExistence type="predicted"/>
<evidence type="ECO:0000313" key="3">
    <source>
        <dbReference type="Proteomes" id="UP001472677"/>
    </source>
</evidence>
<keyword evidence="1" id="KW-1133">Transmembrane helix</keyword>
<dbReference type="EMBL" id="JBBPBM010000154">
    <property type="protein sequence ID" value="KAK8503147.1"/>
    <property type="molecule type" value="Genomic_DNA"/>
</dbReference>
<evidence type="ECO:0000256" key="1">
    <source>
        <dbReference type="SAM" id="Phobius"/>
    </source>
</evidence>
<gene>
    <name evidence="2" type="ORF">V6N12_067535</name>
</gene>
<comment type="caution">
    <text evidence="2">The sequence shown here is derived from an EMBL/GenBank/DDBJ whole genome shotgun (WGS) entry which is preliminary data.</text>
</comment>
<accession>A0ABR2B860</accession>
<dbReference type="Proteomes" id="UP001472677">
    <property type="component" value="Unassembled WGS sequence"/>
</dbReference>
<name>A0ABR2B860_9ROSI</name>
<protein>
    <submittedName>
        <fullName evidence="2">Uncharacterized protein</fullName>
    </submittedName>
</protein>
<reference evidence="2 3" key="1">
    <citation type="journal article" date="2024" name="G3 (Bethesda)">
        <title>Genome assembly of Hibiscus sabdariffa L. provides insights into metabolisms of medicinal natural products.</title>
        <authorList>
            <person name="Kim T."/>
        </authorList>
    </citation>
    <scope>NUCLEOTIDE SEQUENCE [LARGE SCALE GENOMIC DNA]</scope>
    <source>
        <strain evidence="2">TK-2024</strain>
        <tissue evidence="2">Old leaves</tissue>
    </source>
</reference>